<proteinExistence type="predicted"/>
<accession>A0A4Z2HW64</accession>
<protein>
    <submittedName>
        <fullName evidence="2">Uncharacterized protein</fullName>
    </submittedName>
</protein>
<sequence>MQRKDDYVVQRTLNTSRPKSGGSGGTAKYYSNGTPSAPNKNYETLVNLELFGFGGGDEAVLQRDQDGLAIFSFKPVVGFDRRLRADGVWVQILLEQVGLHRHRSTE</sequence>
<gene>
    <name evidence="2" type="ORF">EYF80_019755</name>
</gene>
<dbReference type="EMBL" id="SRLO01000168">
    <property type="protein sequence ID" value="TNN70079.1"/>
    <property type="molecule type" value="Genomic_DNA"/>
</dbReference>
<name>A0A4Z2HW64_9TELE</name>
<comment type="caution">
    <text evidence="2">The sequence shown here is derived from an EMBL/GenBank/DDBJ whole genome shotgun (WGS) entry which is preliminary data.</text>
</comment>
<keyword evidence="3" id="KW-1185">Reference proteome</keyword>
<organism evidence="2 3">
    <name type="scientific">Liparis tanakae</name>
    <name type="common">Tanaka's snailfish</name>
    <dbReference type="NCBI Taxonomy" id="230148"/>
    <lineage>
        <taxon>Eukaryota</taxon>
        <taxon>Metazoa</taxon>
        <taxon>Chordata</taxon>
        <taxon>Craniata</taxon>
        <taxon>Vertebrata</taxon>
        <taxon>Euteleostomi</taxon>
        <taxon>Actinopterygii</taxon>
        <taxon>Neopterygii</taxon>
        <taxon>Teleostei</taxon>
        <taxon>Neoteleostei</taxon>
        <taxon>Acanthomorphata</taxon>
        <taxon>Eupercaria</taxon>
        <taxon>Perciformes</taxon>
        <taxon>Cottioidei</taxon>
        <taxon>Cottales</taxon>
        <taxon>Liparidae</taxon>
        <taxon>Liparis</taxon>
    </lineage>
</organism>
<evidence type="ECO:0000313" key="2">
    <source>
        <dbReference type="EMBL" id="TNN70079.1"/>
    </source>
</evidence>
<dbReference type="Proteomes" id="UP000314294">
    <property type="component" value="Unassembled WGS sequence"/>
</dbReference>
<feature type="region of interest" description="Disordered" evidence="1">
    <location>
        <begin position="1"/>
        <end position="36"/>
    </location>
</feature>
<evidence type="ECO:0000313" key="3">
    <source>
        <dbReference type="Proteomes" id="UP000314294"/>
    </source>
</evidence>
<reference evidence="2 3" key="1">
    <citation type="submission" date="2019-03" db="EMBL/GenBank/DDBJ databases">
        <title>First draft genome of Liparis tanakae, snailfish: a comprehensive survey of snailfish specific genes.</title>
        <authorList>
            <person name="Kim W."/>
            <person name="Song I."/>
            <person name="Jeong J.-H."/>
            <person name="Kim D."/>
            <person name="Kim S."/>
            <person name="Ryu S."/>
            <person name="Song J.Y."/>
            <person name="Lee S.K."/>
        </authorList>
    </citation>
    <scope>NUCLEOTIDE SEQUENCE [LARGE SCALE GENOMIC DNA]</scope>
    <source>
        <tissue evidence="2">Muscle</tissue>
    </source>
</reference>
<evidence type="ECO:0000256" key="1">
    <source>
        <dbReference type="SAM" id="MobiDB-lite"/>
    </source>
</evidence>
<dbReference type="AlphaFoldDB" id="A0A4Z2HW64"/>